<dbReference type="EMBL" id="CP093351">
    <property type="protein sequence ID" value="WOH14939.1"/>
    <property type="molecule type" value="Genomic_DNA"/>
</dbReference>
<sequence>MDRSSGICGDLLFGNVPFCRCQEVPGCEPAFGYPLSRSFSNRCNSNRSTRPDQFPVHQLFPAPVSFSMVCCLPDRTSMDVERKAREATEKKARELGQAAGHFQDGTSQSTISPEAVVQHDLQTVIRGSKQAISVCTELIGHLYMTQVNNAESALEGLNMGVISHKDRIDALENQVKDLTDWEKDLKDQLHRRTEALRASRYNVVADPMGQEVEVDVARVVSTDSDSEYSK</sequence>
<accession>A0A175YG86</accession>
<name>A0A175YG86_DAUCS</name>
<keyword evidence="3" id="KW-1185">Reference proteome</keyword>
<evidence type="ECO:0000313" key="3">
    <source>
        <dbReference type="Proteomes" id="UP000077755"/>
    </source>
</evidence>
<dbReference type="EMBL" id="LNRQ01000009">
    <property type="protein sequence ID" value="KZM82280.1"/>
    <property type="molecule type" value="Genomic_DNA"/>
</dbReference>
<dbReference type="AlphaFoldDB" id="A0A175YG86"/>
<reference evidence="2" key="2">
    <citation type="submission" date="2022-03" db="EMBL/GenBank/DDBJ databases">
        <title>Draft title - Genomic analysis of global carrot germplasm unveils the trajectory of domestication and the origin of high carotenoid orange carrot.</title>
        <authorList>
            <person name="Iorizzo M."/>
            <person name="Ellison S."/>
            <person name="Senalik D."/>
            <person name="Macko-Podgorni A."/>
            <person name="Grzebelus D."/>
            <person name="Bostan H."/>
            <person name="Rolling W."/>
            <person name="Curaba J."/>
            <person name="Simon P."/>
        </authorList>
    </citation>
    <scope>NUCLEOTIDE SEQUENCE</scope>
    <source>
        <tissue evidence="2">Leaf</tissue>
    </source>
</reference>
<dbReference type="Gramene" id="KZM82280">
    <property type="protein sequence ID" value="KZM82280"/>
    <property type="gene ID" value="DCAR_029836"/>
</dbReference>
<gene>
    <name evidence="1" type="ORF">DCAR_029836</name>
    <name evidence="2" type="ORF">DCAR_0934469</name>
</gene>
<dbReference type="Proteomes" id="UP000077755">
    <property type="component" value="Chromosome 9"/>
</dbReference>
<evidence type="ECO:0000313" key="1">
    <source>
        <dbReference type="EMBL" id="KZM82280.1"/>
    </source>
</evidence>
<protein>
    <submittedName>
        <fullName evidence="1">Uncharacterized protein</fullName>
    </submittedName>
</protein>
<proteinExistence type="predicted"/>
<evidence type="ECO:0000313" key="2">
    <source>
        <dbReference type="EMBL" id="WOH14939.1"/>
    </source>
</evidence>
<reference evidence="1" key="1">
    <citation type="journal article" date="2016" name="Nat. Genet.">
        <title>A high-quality carrot genome assembly provides new insights into carotenoid accumulation and asterid genome evolution.</title>
        <authorList>
            <person name="Iorizzo M."/>
            <person name="Ellison S."/>
            <person name="Senalik D."/>
            <person name="Zeng P."/>
            <person name="Satapoomin P."/>
            <person name="Huang J."/>
            <person name="Bowman M."/>
            <person name="Iovene M."/>
            <person name="Sanseverino W."/>
            <person name="Cavagnaro P."/>
            <person name="Yildiz M."/>
            <person name="Macko-Podgorni A."/>
            <person name="Moranska E."/>
            <person name="Grzebelus E."/>
            <person name="Grzebelus D."/>
            <person name="Ashrafi H."/>
            <person name="Zheng Z."/>
            <person name="Cheng S."/>
            <person name="Spooner D."/>
            <person name="Van Deynze A."/>
            <person name="Simon P."/>
        </authorList>
    </citation>
    <scope>NUCLEOTIDE SEQUENCE [LARGE SCALE GENOMIC DNA]</scope>
    <source>
        <tissue evidence="1">Leaf</tissue>
    </source>
</reference>
<organism evidence="1">
    <name type="scientific">Daucus carota subsp. sativus</name>
    <name type="common">Carrot</name>
    <dbReference type="NCBI Taxonomy" id="79200"/>
    <lineage>
        <taxon>Eukaryota</taxon>
        <taxon>Viridiplantae</taxon>
        <taxon>Streptophyta</taxon>
        <taxon>Embryophyta</taxon>
        <taxon>Tracheophyta</taxon>
        <taxon>Spermatophyta</taxon>
        <taxon>Magnoliopsida</taxon>
        <taxon>eudicotyledons</taxon>
        <taxon>Gunneridae</taxon>
        <taxon>Pentapetalae</taxon>
        <taxon>asterids</taxon>
        <taxon>campanulids</taxon>
        <taxon>Apiales</taxon>
        <taxon>Apiaceae</taxon>
        <taxon>Apioideae</taxon>
        <taxon>Scandiceae</taxon>
        <taxon>Daucinae</taxon>
        <taxon>Daucus</taxon>
        <taxon>Daucus sect. Daucus</taxon>
    </lineage>
</organism>